<proteinExistence type="predicted"/>
<dbReference type="EMBL" id="QXED01000005">
    <property type="protein sequence ID" value="RIV21387.1"/>
    <property type="molecule type" value="Genomic_DNA"/>
</dbReference>
<accession>A0A418M638</accession>
<dbReference type="Proteomes" id="UP000283523">
    <property type="component" value="Unassembled WGS sequence"/>
</dbReference>
<comment type="caution">
    <text evidence="1">The sequence shown here is derived from an EMBL/GenBank/DDBJ whole genome shotgun (WGS) entry which is preliminary data.</text>
</comment>
<protein>
    <recommendedName>
        <fullName evidence="3">DUF1804 family protein</fullName>
    </recommendedName>
</protein>
<gene>
    <name evidence="1" type="ORF">DYU11_18450</name>
</gene>
<sequence length="206" mass="22955">MVAKPSLTGYATSDTGHAFSDNQLGSLFPIPPLPTNFGQAVNAHHRTYMSNRDKKEIGKELFMIKIPANEIARILDVSATTVSNWTTAEGWHEERAGAISRKRNRMDLMGDLIDYQLEAMHQRVKANRQAITDDPEAALVLIDKGEVDALAKMFATIKGKELSWANIVGIVRELVEFINAKSPDLAKAIVPYSDDYLVTKREVMQQ</sequence>
<evidence type="ECO:0008006" key="3">
    <source>
        <dbReference type="Google" id="ProtNLM"/>
    </source>
</evidence>
<keyword evidence="2" id="KW-1185">Reference proteome</keyword>
<evidence type="ECO:0000313" key="1">
    <source>
        <dbReference type="EMBL" id="RIV21387.1"/>
    </source>
</evidence>
<dbReference type="AlphaFoldDB" id="A0A418M638"/>
<name>A0A418M638_9BACT</name>
<organism evidence="1 2">
    <name type="scientific">Fibrisoma montanum</name>
    <dbReference type="NCBI Taxonomy" id="2305895"/>
    <lineage>
        <taxon>Bacteria</taxon>
        <taxon>Pseudomonadati</taxon>
        <taxon>Bacteroidota</taxon>
        <taxon>Cytophagia</taxon>
        <taxon>Cytophagales</taxon>
        <taxon>Spirosomataceae</taxon>
        <taxon>Fibrisoma</taxon>
    </lineage>
</organism>
<evidence type="ECO:0000313" key="2">
    <source>
        <dbReference type="Proteomes" id="UP000283523"/>
    </source>
</evidence>
<reference evidence="1 2" key="1">
    <citation type="submission" date="2018-08" db="EMBL/GenBank/DDBJ databases">
        <title>Fibrisoma montanum sp. nov., isolated from Danxia mountain soil.</title>
        <authorList>
            <person name="Huang Y."/>
        </authorList>
    </citation>
    <scope>NUCLEOTIDE SEQUENCE [LARGE SCALE GENOMIC DNA]</scope>
    <source>
        <strain evidence="1 2">HYT19</strain>
    </source>
</reference>